<keyword evidence="1" id="KW-0472">Membrane</keyword>
<evidence type="ECO:0000256" key="1">
    <source>
        <dbReference type="SAM" id="Phobius"/>
    </source>
</evidence>
<comment type="caution">
    <text evidence="2">The sequence shown here is derived from an EMBL/GenBank/DDBJ whole genome shotgun (WGS) entry which is preliminary data.</text>
</comment>
<accession>A0A241XSF3</accession>
<evidence type="ECO:0008006" key="4">
    <source>
        <dbReference type="Google" id="ProtNLM"/>
    </source>
</evidence>
<feature type="transmembrane region" description="Helical" evidence="1">
    <location>
        <begin position="85"/>
        <end position="105"/>
    </location>
</feature>
<protein>
    <recommendedName>
        <fullName evidence="4">Transmembrane protein</fullName>
    </recommendedName>
</protein>
<dbReference type="RefSeq" id="WP_065327776.1">
    <property type="nucleotide sequence ID" value="NZ_NFFZ01000004.1"/>
</dbReference>
<dbReference type="Proteomes" id="UP000194857">
    <property type="component" value="Unassembled WGS sequence"/>
</dbReference>
<name>A0A241XSF3_PSEAI</name>
<proteinExistence type="predicted"/>
<organism evidence="2 3">
    <name type="scientific">Pseudomonas aeruginosa</name>
    <dbReference type="NCBI Taxonomy" id="287"/>
    <lineage>
        <taxon>Bacteria</taxon>
        <taxon>Pseudomonadati</taxon>
        <taxon>Pseudomonadota</taxon>
        <taxon>Gammaproteobacteria</taxon>
        <taxon>Pseudomonadales</taxon>
        <taxon>Pseudomonadaceae</taxon>
        <taxon>Pseudomonas</taxon>
    </lineage>
</organism>
<feature type="transmembrane region" description="Helical" evidence="1">
    <location>
        <begin position="54"/>
        <end position="79"/>
    </location>
</feature>
<sequence>MTNVKLEDLSKSQQWLLNGYVALYLSSVDRLAATCAGLTISAMAYPALLLRGEVAVWLGGAHGETLGTIAGLLLMFAGFTILSRLVGFWIINPLWGLCILAKARYRYGPVTRRKILEWVIEQGGGESKAALDIAALARAQGELK</sequence>
<evidence type="ECO:0000313" key="3">
    <source>
        <dbReference type="Proteomes" id="UP000194857"/>
    </source>
</evidence>
<gene>
    <name evidence="2" type="ORF">CAZ10_10625</name>
</gene>
<reference evidence="3" key="1">
    <citation type="submission" date="2017-05" db="EMBL/GenBank/DDBJ databases">
        <authorList>
            <person name="Giani T."/>
            <person name="Arena F."/>
            <person name="Pollini S."/>
            <person name="Di Pilato V."/>
            <person name="D'Andrea M.M."/>
            <person name="Henrici De Angelis L."/>
            <person name="Bassetti M."/>
            <person name="Rossolini G.M."/>
        </authorList>
    </citation>
    <scope>NUCLEOTIDE SEQUENCE [LARGE SCALE GENOMIC DNA]</scope>
    <source>
        <strain evidence="3">S567_C10_BS</strain>
    </source>
</reference>
<dbReference type="EMBL" id="NFFZ01000004">
    <property type="protein sequence ID" value="OTI63275.1"/>
    <property type="molecule type" value="Genomic_DNA"/>
</dbReference>
<keyword evidence="1" id="KW-0812">Transmembrane</keyword>
<feature type="transmembrane region" description="Helical" evidence="1">
    <location>
        <begin position="20"/>
        <end position="42"/>
    </location>
</feature>
<evidence type="ECO:0000313" key="2">
    <source>
        <dbReference type="EMBL" id="OTI63275.1"/>
    </source>
</evidence>
<keyword evidence="1" id="KW-1133">Transmembrane helix</keyword>
<dbReference type="AlphaFoldDB" id="A0A241XSF3"/>